<dbReference type="CDD" id="cd00041">
    <property type="entry name" value="CUB"/>
    <property type="match status" value="1"/>
</dbReference>
<dbReference type="Gene3D" id="4.10.400.10">
    <property type="entry name" value="Low-density Lipoprotein Receptor"/>
    <property type="match status" value="1"/>
</dbReference>
<feature type="transmembrane region" description="Helical" evidence="4">
    <location>
        <begin position="286"/>
        <end position="312"/>
    </location>
</feature>
<evidence type="ECO:0000313" key="6">
    <source>
        <dbReference type="EMBL" id="CAC5370776.1"/>
    </source>
</evidence>
<dbReference type="InterPro" id="IPR035914">
    <property type="entry name" value="Sperma_CUB_dom_sf"/>
</dbReference>
<reference evidence="6 7" key="1">
    <citation type="submission" date="2020-06" db="EMBL/GenBank/DDBJ databases">
        <authorList>
            <person name="Li R."/>
            <person name="Bekaert M."/>
        </authorList>
    </citation>
    <scope>NUCLEOTIDE SEQUENCE [LARGE SCALE GENOMIC DNA]</scope>
    <source>
        <strain evidence="7">wild</strain>
    </source>
</reference>
<dbReference type="CDD" id="cd00112">
    <property type="entry name" value="LDLa"/>
    <property type="match status" value="1"/>
</dbReference>
<dbReference type="InterPro" id="IPR000859">
    <property type="entry name" value="CUB_dom"/>
</dbReference>
<dbReference type="Gene3D" id="2.60.120.290">
    <property type="entry name" value="Spermadhesin, CUB domain"/>
    <property type="match status" value="1"/>
</dbReference>
<dbReference type="InterPro" id="IPR042333">
    <property type="entry name" value="LRAD2/Mig-13-like"/>
</dbReference>
<feature type="disulfide bond" evidence="2">
    <location>
        <begin position="261"/>
        <end position="276"/>
    </location>
</feature>
<evidence type="ECO:0000313" key="7">
    <source>
        <dbReference type="Proteomes" id="UP000507470"/>
    </source>
</evidence>
<protein>
    <submittedName>
        <fullName evidence="6">LRP3_10_12</fullName>
    </submittedName>
</protein>
<dbReference type="PANTHER" id="PTHR24652:SF67">
    <property type="entry name" value="LOW-DENSITY LIPOPROTEIN RECEPTOR CLASS A DOMAIN-CONTAINING PROTEIN 2"/>
    <property type="match status" value="1"/>
</dbReference>
<accession>A0A6J8AR99</accession>
<dbReference type="Pfam" id="PF00431">
    <property type="entry name" value="CUB"/>
    <property type="match status" value="1"/>
</dbReference>
<keyword evidence="4" id="KW-0472">Membrane</keyword>
<dbReference type="InterPro" id="IPR036055">
    <property type="entry name" value="LDL_receptor-like_sf"/>
</dbReference>
<name>A0A6J8AR99_MYTCO</name>
<evidence type="ECO:0000256" key="2">
    <source>
        <dbReference type="PROSITE-ProRule" id="PRU00124"/>
    </source>
</evidence>
<evidence type="ECO:0000256" key="3">
    <source>
        <dbReference type="SAM" id="MobiDB-lite"/>
    </source>
</evidence>
<keyword evidence="4" id="KW-1133">Transmembrane helix</keyword>
<dbReference type="SMART" id="SM00042">
    <property type="entry name" value="CUB"/>
    <property type="match status" value="1"/>
</dbReference>
<dbReference type="SUPFAM" id="SSF57424">
    <property type="entry name" value="LDL receptor-like module"/>
    <property type="match status" value="1"/>
</dbReference>
<dbReference type="InterPro" id="IPR002172">
    <property type="entry name" value="LDrepeatLR_classA_rpt"/>
</dbReference>
<keyword evidence="1 2" id="KW-1015">Disulfide bond</keyword>
<dbReference type="PROSITE" id="PS50068">
    <property type="entry name" value="LDLRA_2"/>
    <property type="match status" value="1"/>
</dbReference>
<dbReference type="Proteomes" id="UP000507470">
    <property type="component" value="Unassembled WGS sequence"/>
</dbReference>
<dbReference type="SMART" id="SM00192">
    <property type="entry name" value="LDLa"/>
    <property type="match status" value="1"/>
</dbReference>
<evidence type="ECO:0000256" key="1">
    <source>
        <dbReference type="ARBA" id="ARBA00023157"/>
    </source>
</evidence>
<feature type="domain" description="CUB" evidence="5">
    <location>
        <begin position="116"/>
        <end position="236"/>
    </location>
</feature>
<keyword evidence="4" id="KW-0812">Transmembrane</keyword>
<feature type="transmembrane region" description="Helical" evidence="4">
    <location>
        <begin position="7"/>
        <end position="27"/>
    </location>
</feature>
<dbReference type="Pfam" id="PF00057">
    <property type="entry name" value="Ldl_recept_a"/>
    <property type="match status" value="1"/>
</dbReference>
<organism evidence="6 7">
    <name type="scientific">Mytilus coruscus</name>
    <name type="common">Sea mussel</name>
    <dbReference type="NCBI Taxonomy" id="42192"/>
    <lineage>
        <taxon>Eukaryota</taxon>
        <taxon>Metazoa</taxon>
        <taxon>Spiralia</taxon>
        <taxon>Lophotrochozoa</taxon>
        <taxon>Mollusca</taxon>
        <taxon>Bivalvia</taxon>
        <taxon>Autobranchia</taxon>
        <taxon>Pteriomorphia</taxon>
        <taxon>Mytilida</taxon>
        <taxon>Mytiloidea</taxon>
        <taxon>Mytilidae</taxon>
        <taxon>Mytilinae</taxon>
        <taxon>Mytilus</taxon>
    </lineage>
</organism>
<evidence type="ECO:0000256" key="4">
    <source>
        <dbReference type="SAM" id="Phobius"/>
    </source>
</evidence>
<dbReference type="PROSITE" id="PS01180">
    <property type="entry name" value="CUB"/>
    <property type="match status" value="1"/>
</dbReference>
<gene>
    <name evidence="6" type="ORF">MCOR_9474</name>
</gene>
<evidence type="ECO:0000259" key="5">
    <source>
        <dbReference type="PROSITE" id="PS01180"/>
    </source>
</evidence>
<feature type="compositionally biased region" description="Basic and acidic residues" evidence="3">
    <location>
        <begin position="400"/>
        <end position="410"/>
    </location>
</feature>
<feature type="compositionally biased region" description="Polar residues" evidence="3">
    <location>
        <begin position="386"/>
        <end position="399"/>
    </location>
</feature>
<dbReference type="PANTHER" id="PTHR24652">
    <property type="entry name" value="LOW-DENSITY LIPOPROTEIN RECEPTOR CLASS A DOMAIN-CONTAINING PROTEIN 2"/>
    <property type="match status" value="1"/>
</dbReference>
<dbReference type="OrthoDB" id="6514358at2759"/>
<feature type="compositionally biased region" description="Acidic residues" evidence="3">
    <location>
        <begin position="374"/>
        <end position="383"/>
    </location>
</feature>
<keyword evidence="7" id="KW-1185">Reference proteome</keyword>
<feature type="region of interest" description="Disordered" evidence="3">
    <location>
        <begin position="374"/>
        <end position="429"/>
    </location>
</feature>
<sequence length="429" mass="47361">MEVKARNLQICILLISITTVFGFYLIADYYMNLNTSDASGGSCDELSYCIIYLLFSDYINPNTILMLSVVPVMKAVSSIFYFSEYMNLNTSDAFGGSCDESYYMNPNTSDAFGGSCDEVVEDASLYINSHINPLRWFNYGGDKDCVMTLDAGSMGGALFKIDWQYFDLEYSVNCTKDYLKIYDSDIASMAPGTLLGTFCGSTTPTVRFPTQRYLTLEFHADSSGSGDGFRFRGTRTEPSPCQDDEFHCTTEDVCIDERLKCDGTRHCNDDLDESDCSFFEELIGSIIALGMGGMVGVGIAFVGGCVGIWTLVCVFTVCKKCCGLCCTTCCCFWPCCKGRTCCKSKVDPDSDPEYGLELPEKKAANDNDIEIQGDDEDFFDDDDKSPNQVNVAPQGSSKDLLSKNEQDAKHTKMTGVGQQNHGYDDDVDF</sequence>
<dbReference type="SUPFAM" id="SSF49854">
    <property type="entry name" value="Spermadhesin, CUB domain"/>
    <property type="match status" value="1"/>
</dbReference>
<comment type="caution">
    <text evidence="2">Lacks conserved residue(s) required for the propagation of feature annotation.</text>
</comment>
<dbReference type="EMBL" id="CACVKT020001735">
    <property type="protein sequence ID" value="CAC5370776.1"/>
    <property type="molecule type" value="Genomic_DNA"/>
</dbReference>
<dbReference type="AlphaFoldDB" id="A0A6J8AR99"/>
<proteinExistence type="predicted"/>